<dbReference type="FunFam" id="1.10.510.10:FF:000692">
    <property type="entry name" value="Serine/threonine protein kinase, variant"/>
    <property type="match status" value="1"/>
</dbReference>
<evidence type="ECO:0000313" key="5">
    <source>
        <dbReference type="EMBL" id="ESZ97301.1"/>
    </source>
</evidence>
<dbReference type="InterPro" id="IPR000719">
    <property type="entry name" value="Prot_kinase_dom"/>
</dbReference>
<evidence type="ECO:0000259" key="4">
    <source>
        <dbReference type="PROSITE" id="PS50011"/>
    </source>
</evidence>
<dbReference type="PROSITE" id="PS00107">
    <property type="entry name" value="PROTEIN_KINASE_ATP"/>
    <property type="match status" value="1"/>
</dbReference>
<dbReference type="GO" id="GO:0004672">
    <property type="term" value="F:protein kinase activity"/>
    <property type="evidence" value="ECO:0007669"/>
    <property type="project" value="InterPro"/>
</dbReference>
<dbReference type="InterPro" id="IPR017441">
    <property type="entry name" value="Protein_kinase_ATP_BS"/>
</dbReference>
<dbReference type="GO" id="GO:0000209">
    <property type="term" value="P:protein polyubiquitination"/>
    <property type="evidence" value="ECO:0007669"/>
    <property type="project" value="TreeGrafter"/>
</dbReference>
<dbReference type="Proteomes" id="UP000019487">
    <property type="component" value="Unassembled WGS sequence"/>
</dbReference>
<name>W9CNB1_SCLBF</name>
<feature type="domain" description="Protein kinase" evidence="4">
    <location>
        <begin position="18"/>
        <end position="292"/>
    </location>
</feature>
<evidence type="ECO:0000256" key="1">
    <source>
        <dbReference type="ARBA" id="ARBA00022741"/>
    </source>
</evidence>
<evidence type="ECO:0000256" key="2">
    <source>
        <dbReference type="ARBA" id="ARBA00022840"/>
    </source>
</evidence>
<keyword evidence="1 3" id="KW-0547">Nucleotide-binding</keyword>
<organism evidence="5 6">
    <name type="scientific">Sclerotinia borealis (strain F-4128)</name>
    <dbReference type="NCBI Taxonomy" id="1432307"/>
    <lineage>
        <taxon>Eukaryota</taxon>
        <taxon>Fungi</taxon>
        <taxon>Dikarya</taxon>
        <taxon>Ascomycota</taxon>
        <taxon>Pezizomycotina</taxon>
        <taxon>Leotiomycetes</taxon>
        <taxon>Helotiales</taxon>
        <taxon>Sclerotiniaceae</taxon>
        <taxon>Sclerotinia</taxon>
    </lineage>
</organism>
<protein>
    <recommendedName>
        <fullName evidence="4">Protein kinase domain-containing protein</fullName>
    </recommendedName>
</protein>
<accession>W9CNB1</accession>
<dbReference type="PANTHER" id="PTHR13252:SF9">
    <property type="entry name" value="F-BOX ONLY PROTEIN 28"/>
    <property type="match status" value="1"/>
</dbReference>
<reference evidence="5 6" key="1">
    <citation type="journal article" date="2014" name="Genome Announc.">
        <title>Draft genome sequence of Sclerotinia borealis, a psychrophilic plant pathogenic fungus.</title>
        <authorList>
            <person name="Mardanov A.V."/>
            <person name="Beletsky A.V."/>
            <person name="Kadnikov V.V."/>
            <person name="Ignatov A.N."/>
            <person name="Ravin N.V."/>
        </authorList>
    </citation>
    <scope>NUCLEOTIDE SEQUENCE [LARGE SCALE GENOMIC DNA]</scope>
    <source>
        <strain evidence="6">F-4157</strain>
    </source>
</reference>
<dbReference type="InterPro" id="IPR039719">
    <property type="entry name" value="FBXO28"/>
</dbReference>
<feature type="binding site" evidence="3">
    <location>
        <position position="57"/>
    </location>
    <ligand>
        <name>ATP</name>
        <dbReference type="ChEBI" id="CHEBI:30616"/>
    </ligand>
</feature>
<evidence type="ECO:0000256" key="3">
    <source>
        <dbReference type="PROSITE-ProRule" id="PRU10141"/>
    </source>
</evidence>
<keyword evidence="2 3" id="KW-0067">ATP-binding</keyword>
<keyword evidence="6" id="KW-1185">Reference proteome</keyword>
<sequence length="1183" mass="132174">MAMQMSQLDPLPHDLPFRIISKTIGRGAYASIKKAIPPADPAPVFAVKFIHKAYAVKHGRISSKQIAMEVSLHSHIGKHSNIIEWFATGEDDVWKWIAMEYAEGGDLFDKIEADVGIKEDIAHFYFTQLISGVSYMHAKGVGHRDIKPENILLSSSGDLKIADFGLATLFEYNGARKLSTTMCGSPPYIAPEVISCSRSTQTKVKGAGYAANMVDIWSCGVVLFVLLVGNTPWDQPTAESWEFDEYIKSKGRSSDELWRKLPASVLSLLRGMMNVNVPKRFNFEQIKRHPWYTRKNPLLTTDGELSDPLGLATQMLANLRIDFEQKPSASQLSQDAMQLDSHNFSFTQPETPIMDMQFDWERPPRVLPTSQPTEVITSKAQLPSPVVSNFGDATLADEPSMSQFSSNPTVSLRLTQHARRFQDILPNYSLTRFFSHLPVPQLLTLLSDSLHVMNIPVPPLAQLQSSQLHAAWIKVRAVDSRRCGLNGEIVLDTYETEDTELVEVRFVKVKGDPLEWRRFFKRVVVAYLEPRDIAKFQFVSKRYLELGRDDTLWREQCFTHSSFLEKLRRRQQLISTETESDSGMRDFAIALAVNNGTGDSRLHKPRHEVINLNAKSNERIRILANWDPSYPTEKVNWYDEYIARNAPITTSWLQQPRNRESASREYMDVRGMALYTPRGETGATMVVAPLDDGSICIWDISANALKKGSIIARSKSGILSVDENPQDPKTRSKMISTGVTECISIDSTLKKAYIAVQSGLVEVDLETLQAVNHERYPFSITALSEAKHPTPLTVGTNLSLYLHDSRQRTNVGSPSLAERLDSFNVTSDTANKPFGSKGLLNPEPSSIYAHLYQPGPLSIVHLPVSGNECDGTGDIYVAGRFPSILHYDRRNFSKLRGTIHSGARLSQIATLPYPFASMEKDLARRGELSVEQVWQAKTRPGKTLIACGEYNSKGSLEMYGLCSDADPSNVSSQFSAGRMQESTMKNRQTSSSSKLLSVTNHGTRIVVSDGGGNIKWFERDGFTEARRWNIAHDSIEAPRGIFGTLGDSYMGLGSADIAIKIQTTDSGLDERPINENDLVLWTGDKIGLVNFSRKPGFTAESFEETSKTAEEALQEKEELTHAATMRRALEMQANEVSNEMGTVHTDYPRFLDHLIWSGDIYPAQQGIRDTPCDTRPSSQDHIS</sequence>
<dbReference type="Pfam" id="PF00069">
    <property type="entry name" value="Pkinase"/>
    <property type="match status" value="1"/>
</dbReference>
<dbReference type="InterPro" id="IPR011009">
    <property type="entry name" value="Kinase-like_dom_sf"/>
</dbReference>
<dbReference type="GO" id="GO:0005524">
    <property type="term" value="F:ATP binding"/>
    <property type="evidence" value="ECO:0007669"/>
    <property type="project" value="UniProtKB-UniRule"/>
</dbReference>
<dbReference type="SMART" id="SM00220">
    <property type="entry name" value="S_TKc"/>
    <property type="match status" value="1"/>
</dbReference>
<dbReference type="InterPro" id="IPR036047">
    <property type="entry name" value="F-box-like_dom_sf"/>
</dbReference>
<comment type="caution">
    <text evidence="5">The sequence shown here is derived from an EMBL/GenBank/DDBJ whole genome shotgun (WGS) entry which is preliminary data.</text>
</comment>
<dbReference type="OrthoDB" id="3219396at2759"/>
<dbReference type="STRING" id="1432307.W9CNB1"/>
<dbReference type="InterPro" id="IPR008271">
    <property type="entry name" value="Ser/Thr_kinase_AS"/>
</dbReference>
<dbReference type="SUPFAM" id="SSF81383">
    <property type="entry name" value="F-box domain"/>
    <property type="match status" value="1"/>
</dbReference>
<dbReference type="EMBL" id="AYSA01000093">
    <property type="protein sequence ID" value="ESZ97301.1"/>
    <property type="molecule type" value="Genomic_DNA"/>
</dbReference>
<dbReference type="HOGENOM" id="CLU_008056_0_0_1"/>
<dbReference type="PROSITE" id="PS00108">
    <property type="entry name" value="PROTEIN_KINASE_ST"/>
    <property type="match status" value="1"/>
</dbReference>
<dbReference type="AlphaFoldDB" id="W9CNB1"/>
<dbReference type="PANTHER" id="PTHR13252">
    <property type="entry name" value="F-BOX ONLY PROTEIN 28"/>
    <property type="match status" value="1"/>
</dbReference>
<dbReference type="Gene3D" id="1.10.510.10">
    <property type="entry name" value="Transferase(Phosphotransferase) domain 1"/>
    <property type="match status" value="1"/>
</dbReference>
<evidence type="ECO:0000313" key="6">
    <source>
        <dbReference type="Proteomes" id="UP000019487"/>
    </source>
</evidence>
<dbReference type="SUPFAM" id="SSF56112">
    <property type="entry name" value="Protein kinase-like (PK-like)"/>
    <property type="match status" value="1"/>
</dbReference>
<dbReference type="PROSITE" id="PS50011">
    <property type="entry name" value="PROTEIN_KINASE_DOM"/>
    <property type="match status" value="1"/>
</dbReference>
<gene>
    <name evidence="5" type="ORF">SBOR_2329</name>
</gene>
<proteinExistence type="predicted"/>